<name>A0ACC6TH95_9MICC</name>
<keyword evidence="2" id="KW-1185">Reference proteome</keyword>
<dbReference type="Proteomes" id="UP001549207">
    <property type="component" value="Unassembled WGS sequence"/>
</dbReference>
<gene>
    <name evidence="1" type="ORF">ABIC98_002708</name>
</gene>
<protein>
    <submittedName>
        <fullName evidence="1">Uncharacterized protein</fullName>
    </submittedName>
</protein>
<comment type="caution">
    <text evidence="1">The sequence shown here is derived from an EMBL/GenBank/DDBJ whole genome shotgun (WGS) entry which is preliminary data.</text>
</comment>
<proteinExistence type="predicted"/>
<organism evidence="1 2">
    <name type="scientific">Arthrobacter nitrophenolicus</name>
    <dbReference type="NCBI Taxonomy" id="683150"/>
    <lineage>
        <taxon>Bacteria</taxon>
        <taxon>Bacillati</taxon>
        <taxon>Actinomycetota</taxon>
        <taxon>Actinomycetes</taxon>
        <taxon>Micrococcales</taxon>
        <taxon>Micrococcaceae</taxon>
        <taxon>Arthrobacter</taxon>
    </lineage>
</organism>
<evidence type="ECO:0000313" key="2">
    <source>
        <dbReference type="Proteomes" id="UP001549207"/>
    </source>
</evidence>
<dbReference type="EMBL" id="JBEPNJ010000010">
    <property type="protein sequence ID" value="MET3773048.1"/>
    <property type="molecule type" value="Genomic_DNA"/>
</dbReference>
<reference evidence="1" key="1">
    <citation type="submission" date="2024-06" db="EMBL/GenBank/DDBJ databases">
        <title>Genomic Encyclopedia of Type Strains, Phase IV (KMG-IV): sequencing the most valuable type-strain genomes for metagenomic binning, comparative biology and taxonomic classification.</title>
        <authorList>
            <person name="Goeker M."/>
        </authorList>
    </citation>
    <scope>NUCLEOTIDE SEQUENCE</scope>
    <source>
        <strain evidence="1">SJCon</strain>
    </source>
</reference>
<accession>A0ACC6TH95</accession>
<sequence>MTETTSEIVDEMVASYRRQIDVEEAGGGFLFTLPHTLHDGTPVVLYVEFDGETAQISDQGLLSDHLDMAGVDLGKKQISAAWLQIRSSVGYLPALAAEDWEISAFADRKSLSSALYAVADSAIRADGLRVLASQYRPKSFSERVVSTLGHRLTVVPRAVIPGKYGSKRVVTCSVGVKHVNYIQAVGASDRMSSFDHTISLFNSSTIPPEKRIALLQGPVSKWENWQVKALEDVSTTRFEDGLGAMVDELLHAEAA</sequence>
<evidence type="ECO:0000313" key="1">
    <source>
        <dbReference type="EMBL" id="MET3773048.1"/>
    </source>
</evidence>